<organism evidence="2 3">
    <name type="scientific">Dyella ginsengisoli</name>
    <dbReference type="NCBI Taxonomy" id="363848"/>
    <lineage>
        <taxon>Bacteria</taxon>
        <taxon>Pseudomonadati</taxon>
        <taxon>Pseudomonadota</taxon>
        <taxon>Gammaproteobacteria</taxon>
        <taxon>Lysobacterales</taxon>
        <taxon>Rhodanobacteraceae</taxon>
        <taxon>Dyella</taxon>
    </lineage>
</organism>
<dbReference type="Proteomes" id="UP001620460">
    <property type="component" value="Unassembled WGS sequence"/>
</dbReference>
<reference evidence="2 3" key="1">
    <citation type="submission" date="2020-10" db="EMBL/GenBank/DDBJ databases">
        <title>Phylogeny of dyella-like bacteria.</title>
        <authorList>
            <person name="Fu J."/>
        </authorList>
    </citation>
    <scope>NUCLEOTIDE SEQUENCE [LARGE SCALE GENOMIC DNA]</scope>
    <source>
        <strain evidence="2 3">Gsoil3046</strain>
    </source>
</reference>
<sequence>MVKLAILHQTLPTYMEQDPPEESKHLDVVLKASDLESFREGLRHVQPRVLVLDLPLLGSDPQAVVKVLEETVRPELTMIVYAFAKWDLVEALRGDKRHVLRAPISVRALRANLIHLIVRSLLGEPEKAPEPAPVARQPTLPTEPAPARRFDDVQLAHLQEIIPNVDCECPNQVADLVLALNAFENYSNECKNRNADDAKVHAMLARATGHARALMELAMTELCEFEKIDIKQLSHREKIAPTNGK</sequence>
<dbReference type="RefSeq" id="WP_404634662.1">
    <property type="nucleotide sequence ID" value="NZ_JADIKM010000004.1"/>
</dbReference>
<protein>
    <recommendedName>
        <fullName evidence="4">Response regulatory domain-containing protein</fullName>
    </recommendedName>
</protein>
<proteinExistence type="predicted"/>
<comment type="caution">
    <text evidence="2">The sequence shown here is derived from an EMBL/GenBank/DDBJ whole genome shotgun (WGS) entry which is preliminary data.</text>
</comment>
<feature type="region of interest" description="Disordered" evidence="1">
    <location>
        <begin position="126"/>
        <end position="146"/>
    </location>
</feature>
<evidence type="ECO:0000313" key="3">
    <source>
        <dbReference type="Proteomes" id="UP001620460"/>
    </source>
</evidence>
<keyword evidence="3" id="KW-1185">Reference proteome</keyword>
<gene>
    <name evidence="2" type="ORF">ISP17_15130</name>
</gene>
<accession>A0ABW8JW63</accession>
<evidence type="ECO:0000256" key="1">
    <source>
        <dbReference type="SAM" id="MobiDB-lite"/>
    </source>
</evidence>
<dbReference type="EMBL" id="JADIKM010000004">
    <property type="protein sequence ID" value="MFK2905294.1"/>
    <property type="molecule type" value="Genomic_DNA"/>
</dbReference>
<evidence type="ECO:0008006" key="4">
    <source>
        <dbReference type="Google" id="ProtNLM"/>
    </source>
</evidence>
<name>A0ABW8JW63_9GAMM</name>
<evidence type="ECO:0000313" key="2">
    <source>
        <dbReference type="EMBL" id="MFK2905294.1"/>
    </source>
</evidence>